<keyword evidence="2" id="KW-1185">Reference proteome</keyword>
<protein>
    <submittedName>
        <fullName evidence="1">Uncharacterized protein</fullName>
    </submittedName>
</protein>
<evidence type="ECO:0000313" key="1">
    <source>
        <dbReference type="EMBL" id="PHJ23001.1"/>
    </source>
</evidence>
<dbReference type="Proteomes" id="UP000221165">
    <property type="component" value="Unassembled WGS sequence"/>
</dbReference>
<reference evidence="1 2" key="1">
    <citation type="journal article" date="2017" name="Int. J. Parasitol.">
        <title>The genome of the protozoan parasite Cystoisospora suis and a reverse vaccinology approach to identify vaccine candidates.</title>
        <authorList>
            <person name="Palmieri N."/>
            <person name="Shrestha A."/>
            <person name="Ruttkowski B."/>
            <person name="Beck T."/>
            <person name="Vogl C."/>
            <person name="Tomley F."/>
            <person name="Blake D.P."/>
            <person name="Joachim A."/>
        </authorList>
    </citation>
    <scope>NUCLEOTIDE SEQUENCE [LARGE SCALE GENOMIC DNA]</scope>
    <source>
        <strain evidence="1 2">Wien I</strain>
    </source>
</reference>
<sequence>MSLFFDRVPLLKKEGRGGGRFVLRFAVPTNISSSSHRTSVFPVYTLSSLPLLFCLSSDLFFSPFVPGVRCAKTGASRAFFFAVWGCDLSWALSLFICPGG</sequence>
<gene>
    <name evidence="1" type="ORF">CSUI_003146</name>
</gene>
<dbReference type="AlphaFoldDB" id="A0A2C6KG40"/>
<proteinExistence type="predicted"/>
<dbReference type="VEuPathDB" id="ToxoDB:CSUI_003146"/>
<evidence type="ECO:0000313" key="2">
    <source>
        <dbReference type="Proteomes" id="UP000221165"/>
    </source>
</evidence>
<dbReference type="EMBL" id="MIGC01001366">
    <property type="protein sequence ID" value="PHJ23001.1"/>
    <property type="molecule type" value="Genomic_DNA"/>
</dbReference>
<accession>A0A2C6KG40</accession>
<comment type="caution">
    <text evidence="1">The sequence shown here is derived from an EMBL/GenBank/DDBJ whole genome shotgun (WGS) entry which is preliminary data.</text>
</comment>
<organism evidence="1 2">
    <name type="scientific">Cystoisospora suis</name>
    <dbReference type="NCBI Taxonomy" id="483139"/>
    <lineage>
        <taxon>Eukaryota</taxon>
        <taxon>Sar</taxon>
        <taxon>Alveolata</taxon>
        <taxon>Apicomplexa</taxon>
        <taxon>Conoidasida</taxon>
        <taxon>Coccidia</taxon>
        <taxon>Eucoccidiorida</taxon>
        <taxon>Eimeriorina</taxon>
        <taxon>Sarcocystidae</taxon>
        <taxon>Cystoisospora</taxon>
    </lineage>
</organism>
<dbReference type="RefSeq" id="XP_067924678.1">
    <property type="nucleotide sequence ID" value="XM_068063344.1"/>
</dbReference>
<dbReference type="GeneID" id="94426555"/>
<name>A0A2C6KG40_9APIC</name>